<dbReference type="Pfam" id="PF00383">
    <property type="entry name" value="dCMP_cyt_deam_1"/>
    <property type="match status" value="1"/>
</dbReference>
<comment type="caution">
    <text evidence="6">The sequence shown here is derived from an EMBL/GenBank/DDBJ whole genome shotgun (WGS) entry which is preliminary data.</text>
</comment>
<dbReference type="InterPro" id="IPR016192">
    <property type="entry name" value="APOBEC/CMP_deaminase_Zn-bd"/>
</dbReference>
<evidence type="ECO:0000313" key="7">
    <source>
        <dbReference type="Proteomes" id="UP001528920"/>
    </source>
</evidence>
<dbReference type="EC" id="3.5.4.5" evidence="6"/>
<dbReference type="InterPro" id="IPR002125">
    <property type="entry name" value="CMP_dCMP_dom"/>
</dbReference>
<dbReference type="CDD" id="cd01283">
    <property type="entry name" value="cytidine_deaminase"/>
    <property type="match status" value="1"/>
</dbReference>
<gene>
    <name evidence="6" type="ORF">L3049_07795</name>
</gene>
<dbReference type="RefSeq" id="WP_275109243.1">
    <property type="nucleotide sequence ID" value="NZ_JAKJSC010000001.1"/>
</dbReference>
<evidence type="ECO:0000313" key="6">
    <source>
        <dbReference type="EMBL" id="MDE5417907.1"/>
    </source>
</evidence>
<dbReference type="InterPro" id="IPR050202">
    <property type="entry name" value="Cyt/Deoxycyt_deaminase"/>
</dbReference>
<evidence type="ECO:0000259" key="5">
    <source>
        <dbReference type="PROSITE" id="PS51747"/>
    </source>
</evidence>
<dbReference type="Proteomes" id="UP001528920">
    <property type="component" value="Unassembled WGS sequence"/>
</dbReference>
<dbReference type="PROSITE" id="PS51747">
    <property type="entry name" value="CYT_DCMP_DEAMINASES_2"/>
    <property type="match status" value="1"/>
</dbReference>
<dbReference type="PANTHER" id="PTHR11644:SF2">
    <property type="entry name" value="CYTIDINE DEAMINASE"/>
    <property type="match status" value="1"/>
</dbReference>
<protein>
    <submittedName>
        <fullName evidence="6">Cytidine deaminase</fullName>
        <ecNumber evidence="6">3.5.4.5</ecNumber>
    </submittedName>
</protein>
<feature type="domain" description="CMP/dCMP-type deaminase" evidence="5">
    <location>
        <begin position="21"/>
        <end position="157"/>
    </location>
</feature>
<comment type="similarity">
    <text evidence="1">Belongs to the cytidine and deoxycytidylate deaminase family.</text>
</comment>
<dbReference type="InterPro" id="IPR016193">
    <property type="entry name" value="Cytidine_deaminase-like"/>
</dbReference>
<evidence type="ECO:0000256" key="3">
    <source>
        <dbReference type="ARBA" id="ARBA00022801"/>
    </source>
</evidence>
<reference evidence="6 7" key="1">
    <citation type="submission" date="2022-01" db="EMBL/GenBank/DDBJ databases">
        <title>Labilibaculum sp. nov, a marine bacterium isolated from Antarctica.</title>
        <authorList>
            <person name="Dai W."/>
        </authorList>
    </citation>
    <scope>NUCLEOTIDE SEQUENCE [LARGE SCALE GENOMIC DNA]</scope>
    <source>
        <strain evidence="6 7">DW002</strain>
    </source>
</reference>
<evidence type="ECO:0000256" key="4">
    <source>
        <dbReference type="ARBA" id="ARBA00022833"/>
    </source>
</evidence>
<dbReference type="NCBIfam" id="NF004064">
    <property type="entry name" value="PRK05578.1"/>
    <property type="match status" value="1"/>
</dbReference>
<dbReference type="EMBL" id="JAKJSC010000001">
    <property type="protein sequence ID" value="MDE5417907.1"/>
    <property type="molecule type" value="Genomic_DNA"/>
</dbReference>
<evidence type="ECO:0000256" key="1">
    <source>
        <dbReference type="ARBA" id="ARBA00006576"/>
    </source>
</evidence>
<proteinExistence type="inferred from homology"/>
<dbReference type="SUPFAM" id="SSF53927">
    <property type="entry name" value="Cytidine deaminase-like"/>
    <property type="match status" value="1"/>
</dbReference>
<keyword evidence="7" id="KW-1185">Reference proteome</keyword>
<dbReference type="PROSITE" id="PS00903">
    <property type="entry name" value="CYT_DCMP_DEAMINASES_1"/>
    <property type="match status" value="1"/>
</dbReference>
<keyword evidence="3 6" id="KW-0378">Hydrolase</keyword>
<evidence type="ECO:0000256" key="2">
    <source>
        <dbReference type="ARBA" id="ARBA00022723"/>
    </source>
</evidence>
<dbReference type="Gene3D" id="3.40.140.10">
    <property type="entry name" value="Cytidine Deaminase, domain 2"/>
    <property type="match status" value="1"/>
</dbReference>
<keyword evidence="2" id="KW-0479">Metal-binding</keyword>
<accession>A0ABT5VR58</accession>
<organism evidence="6 7">
    <name type="scientific">Paralabilibaculum antarcticum</name>
    <dbReference type="NCBI Taxonomy" id="2912572"/>
    <lineage>
        <taxon>Bacteria</taxon>
        <taxon>Pseudomonadati</taxon>
        <taxon>Bacteroidota</taxon>
        <taxon>Bacteroidia</taxon>
        <taxon>Marinilabiliales</taxon>
        <taxon>Marinifilaceae</taxon>
        <taxon>Paralabilibaculum</taxon>
    </lineage>
</organism>
<name>A0ABT5VR58_9BACT</name>
<keyword evidence="4" id="KW-0862">Zinc</keyword>
<dbReference type="GO" id="GO:0004126">
    <property type="term" value="F:cytidine deaminase activity"/>
    <property type="evidence" value="ECO:0007669"/>
    <property type="project" value="UniProtKB-EC"/>
</dbReference>
<dbReference type="PANTHER" id="PTHR11644">
    <property type="entry name" value="CYTIDINE DEAMINASE"/>
    <property type="match status" value="1"/>
</dbReference>
<sequence>MKKSQIITTVYEYNSVDELSQSEQNLVKEAKEAALRSYSPYSEFKVGAAVLLENNEIIQGNNQENSAYPSGLCAERVAIFYANSMFPNVPVKAIAITSKTNGSFLDTPVPPCGSCRQVLLETEDRYEQAIKLILCGEKKIKIIESCKEMLPLYFEKDMLDGK</sequence>